<comment type="caution">
    <text evidence="1">The sequence shown here is derived from an EMBL/GenBank/DDBJ whole genome shotgun (WGS) entry which is preliminary data.</text>
</comment>
<reference evidence="1 2" key="1">
    <citation type="submission" date="2017-09" db="EMBL/GenBank/DDBJ databases">
        <title>Large-scale bioinformatics analysis of Bacillus genomes uncovers conserved roles of natural products in bacterial physiology.</title>
        <authorList>
            <consortium name="Agbiome Team Llc"/>
            <person name="Bleich R.M."/>
            <person name="Grubbs K.J."/>
            <person name="Santa Maria K.C."/>
            <person name="Allen S.E."/>
            <person name="Farag S."/>
            <person name="Shank E.A."/>
            <person name="Bowers A."/>
        </authorList>
    </citation>
    <scope>NUCLEOTIDE SEQUENCE [LARGE SCALE GENOMIC DNA]</scope>
    <source>
        <strain evidence="1 2">AFS041711</strain>
    </source>
</reference>
<name>A0A9X7CH76_BACCE</name>
<evidence type="ECO:0000313" key="2">
    <source>
        <dbReference type="Proteomes" id="UP000224203"/>
    </source>
</evidence>
<dbReference type="EMBL" id="NULI01000270">
    <property type="protein sequence ID" value="PGS64075.1"/>
    <property type="molecule type" value="Genomic_DNA"/>
</dbReference>
<accession>A0A9X7CH76</accession>
<dbReference type="Proteomes" id="UP000224203">
    <property type="component" value="Unassembled WGS sequence"/>
</dbReference>
<sequence length="183" mass="21579">MVIVNCPYCATPIQVDKNGVVQEICEFCGGHMREKQTGVLQLCQNGERFEFTKMQSHIFLEHINQSVEELKQYHTYDLYLLLKEVREARSQTYYGLQLLNKASKEEHTLQATADETGGEYEYYTRKAWVIENILLERQGFFPEKITARVLEYMGEQIRKSKKKSMRISKGQRQHRSLRNLYTI</sequence>
<proteinExistence type="predicted"/>
<evidence type="ECO:0000313" key="1">
    <source>
        <dbReference type="EMBL" id="PGS64075.1"/>
    </source>
</evidence>
<dbReference type="AlphaFoldDB" id="A0A9X7CH76"/>
<organism evidence="1 2">
    <name type="scientific">Bacillus cereus</name>
    <dbReference type="NCBI Taxonomy" id="1396"/>
    <lineage>
        <taxon>Bacteria</taxon>
        <taxon>Bacillati</taxon>
        <taxon>Bacillota</taxon>
        <taxon>Bacilli</taxon>
        <taxon>Bacillales</taxon>
        <taxon>Bacillaceae</taxon>
        <taxon>Bacillus</taxon>
        <taxon>Bacillus cereus group</taxon>
    </lineage>
</organism>
<protein>
    <submittedName>
        <fullName evidence="1">Uncharacterized protein</fullName>
    </submittedName>
</protein>
<gene>
    <name evidence="1" type="ORF">COC69_30820</name>
</gene>